<accession>A0ABZ0QK63</accession>
<dbReference type="EMBL" id="CP138204">
    <property type="protein sequence ID" value="WPC76185.1"/>
    <property type="molecule type" value="Genomic_DNA"/>
</dbReference>
<reference evidence="1 2" key="1">
    <citation type="submission" date="2023-11" db="EMBL/GenBank/DDBJ databases">
        <title>Plant-associative lifestyle of Vibrio porteresiae and its evolutionary dynamics.</title>
        <authorList>
            <person name="Rameshkumar N."/>
            <person name="Kirti K."/>
        </authorList>
    </citation>
    <scope>NUCLEOTIDE SEQUENCE [LARGE SCALE GENOMIC DNA]</scope>
    <source>
        <strain evidence="1 2">MSSRF30</strain>
    </source>
</reference>
<proteinExistence type="predicted"/>
<dbReference type="InterPro" id="IPR036412">
    <property type="entry name" value="HAD-like_sf"/>
</dbReference>
<dbReference type="GO" id="GO:0016787">
    <property type="term" value="F:hydrolase activity"/>
    <property type="evidence" value="ECO:0007669"/>
    <property type="project" value="UniProtKB-KW"/>
</dbReference>
<dbReference type="InterPro" id="IPR051806">
    <property type="entry name" value="HAD-like_SPP"/>
</dbReference>
<name>A0ABZ0QK63_9VIBR</name>
<dbReference type="Gene3D" id="3.40.50.1000">
    <property type="entry name" value="HAD superfamily/HAD-like"/>
    <property type="match status" value="1"/>
</dbReference>
<sequence>MMTTSLRFKAGLFDLDGTLIDSMGAVKRSWTLLAKRNDLDADHVMSVIHGRPARESLSLLMPDKDDAYLDSEMAWLEDLESRDTEGTVALDGSVAFLEQLNALGVPWGIVTSGTYPVASARIRAAGIPMPELLITAEKITRGKPDPEPYLLGASSLGIAIEDCIVFEDAPAGIQSGVASKAQVLAILSHYGLEELGVNHGVDCLAKADVSTSDIEGEFVLHY</sequence>
<dbReference type="InterPro" id="IPR023214">
    <property type="entry name" value="HAD_sf"/>
</dbReference>
<dbReference type="Pfam" id="PF00702">
    <property type="entry name" value="Hydrolase"/>
    <property type="match status" value="1"/>
</dbReference>
<dbReference type="PANTHER" id="PTHR43481">
    <property type="entry name" value="FRUCTOSE-1-PHOSPHATE PHOSPHATASE"/>
    <property type="match status" value="1"/>
</dbReference>
<organism evidence="1 2">
    <name type="scientific">Vibrio porteresiae DSM 19223</name>
    <dbReference type="NCBI Taxonomy" id="1123496"/>
    <lineage>
        <taxon>Bacteria</taxon>
        <taxon>Pseudomonadati</taxon>
        <taxon>Pseudomonadota</taxon>
        <taxon>Gammaproteobacteria</taxon>
        <taxon>Vibrionales</taxon>
        <taxon>Vibrionaceae</taxon>
        <taxon>Vibrio</taxon>
    </lineage>
</organism>
<keyword evidence="1" id="KW-0378">Hydrolase</keyword>
<dbReference type="InterPro" id="IPR023198">
    <property type="entry name" value="PGP-like_dom2"/>
</dbReference>
<dbReference type="SFLD" id="SFLDS00003">
    <property type="entry name" value="Haloacid_Dehalogenase"/>
    <property type="match status" value="1"/>
</dbReference>
<dbReference type="SUPFAM" id="SSF56784">
    <property type="entry name" value="HAD-like"/>
    <property type="match status" value="1"/>
</dbReference>
<dbReference type="Gene3D" id="1.10.150.240">
    <property type="entry name" value="Putative phosphatase, domain 2"/>
    <property type="match status" value="1"/>
</dbReference>
<gene>
    <name evidence="1" type="ORF">R8Z52_16785</name>
</gene>
<dbReference type="Proteomes" id="UP001304071">
    <property type="component" value="Chromosome 2"/>
</dbReference>
<dbReference type="InterPro" id="IPR006439">
    <property type="entry name" value="HAD-SF_hydro_IA"/>
</dbReference>
<dbReference type="SFLD" id="SFLDG01129">
    <property type="entry name" value="C1.5:_HAD__Beta-PGM__Phosphata"/>
    <property type="match status" value="1"/>
</dbReference>
<dbReference type="NCBIfam" id="TIGR01509">
    <property type="entry name" value="HAD-SF-IA-v3"/>
    <property type="match status" value="1"/>
</dbReference>
<dbReference type="PANTHER" id="PTHR43481:SF4">
    <property type="entry name" value="GLYCEROL-1-PHOSPHATE PHOSPHOHYDROLASE 1-RELATED"/>
    <property type="match status" value="1"/>
</dbReference>
<dbReference type="PRINTS" id="PR00413">
    <property type="entry name" value="HADHALOGNASE"/>
</dbReference>
<evidence type="ECO:0000313" key="2">
    <source>
        <dbReference type="Proteomes" id="UP001304071"/>
    </source>
</evidence>
<dbReference type="RefSeq" id="WP_261896591.1">
    <property type="nucleotide sequence ID" value="NZ_AP024896.1"/>
</dbReference>
<protein>
    <submittedName>
        <fullName evidence="1">HAD-IA family hydrolase</fullName>
    </submittedName>
</protein>
<evidence type="ECO:0000313" key="1">
    <source>
        <dbReference type="EMBL" id="WPC76185.1"/>
    </source>
</evidence>
<keyword evidence="2" id="KW-1185">Reference proteome</keyword>